<organism evidence="3 4">
    <name type="scientific">Trametes coccinea (strain BRFM310)</name>
    <name type="common">Pycnoporus coccineus</name>
    <dbReference type="NCBI Taxonomy" id="1353009"/>
    <lineage>
        <taxon>Eukaryota</taxon>
        <taxon>Fungi</taxon>
        <taxon>Dikarya</taxon>
        <taxon>Basidiomycota</taxon>
        <taxon>Agaricomycotina</taxon>
        <taxon>Agaricomycetes</taxon>
        <taxon>Polyporales</taxon>
        <taxon>Polyporaceae</taxon>
        <taxon>Trametes</taxon>
    </lineage>
</organism>
<keyword evidence="1" id="KW-1133">Transmembrane helix</keyword>
<accession>A0A1Y2I9K1</accession>
<sequence length="103" mass="11764">ALFCYDYCLTAGREVQLVWRRGFSTSTVLFFGVRYPAVFSTIFVVMDMTSWKGMSDWVMFSGLRVYALWDRNTWILVAVLLLGMVNPAISIVRRIALGRSQAP</sequence>
<gene>
    <name evidence="3" type="ORF">PYCCODRAFT_1376413</name>
</gene>
<evidence type="ECO:0000313" key="3">
    <source>
        <dbReference type="EMBL" id="OSC97814.1"/>
    </source>
</evidence>
<reference evidence="3 4" key="1">
    <citation type="journal article" date="2015" name="Biotechnol. Biofuels">
        <title>Enhanced degradation of softwood versus hardwood by the white-rot fungus Pycnoporus coccineus.</title>
        <authorList>
            <person name="Couturier M."/>
            <person name="Navarro D."/>
            <person name="Chevret D."/>
            <person name="Henrissat B."/>
            <person name="Piumi F."/>
            <person name="Ruiz-Duenas F.J."/>
            <person name="Martinez A.T."/>
            <person name="Grigoriev I.V."/>
            <person name="Riley R."/>
            <person name="Lipzen A."/>
            <person name="Berrin J.G."/>
            <person name="Master E.R."/>
            <person name="Rosso M.N."/>
        </authorList>
    </citation>
    <scope>NUCLEOTIDE SEQUENCE [LARGE SCALE GENOMIC DNA]</scope>
    <source>
        <strain evidence="3 4">BRFM310</strain>
    </source>
</reference>
<dbReference type="EMBL" id="KZ084146">
    <property type="protein sequence ID" value="OSC97814.1"/>
    <property type="molecule type" value="Genomic_DNA"/>
</dbReference>
<dbReference type="Pfam" id="PF20151">
    <property type="entry name" value="DUF6533"/>
    <property type="match status" value="1"/>
</dbReference>
<feature type="domain" description="DUF6533" evidence="2">
    <location>
        <begin position="1"/>
        <end position="38"/>
    </location>
</feature>
<protein>
    <recommendedName>
        <fullName evidence="2">DUF6533 domain-containing protein</fullName>
    </recommendedName>
</protein>
<evidence type="ECO:0000256" key="1">
    <source>
        <dbReference type="SAM" id="Phobius"/>
    </source>
</evidence>
<dbReference type="AlphaFoldDB" id="A0A1Y2I9K1"/>
<dbReference type="InterPro" id="IPR045340">
    <property type="entry name" value="DUF6533"/>
</dbReference>
<keyword evidence="4" id="KW-1185">Reference proteome</keyword>
<name>A0A1Y2I9K1_TRAC3</name>
<dbReference type="STRING" id="1353009.A0A1Y2I9K1"/>
<keyword evidence="1" id="KW-0472">Membrane</keyword>
<feature type="transmembrane region" description="Helical" evidence="1">
    <location>
        <begin position="71"/>
        <end position="92"/>
    </location>
</feature>
<proteinExistence type="predicted"/>
<keyword evidence="1" id="KW-0812">Transmembrane</keyword>
<dbReference type="Proteomes" id="UP000193067">
    <property type="component" value="Unassembled WGS sequence"/>
</dbReference>
<evidence type="ECO:0000259" key="2">
    <source>
        <dbReference type="Pfam" id="PF20151"/>
    </source>
</evidence>
<evidence type="ECO:0000313" key="4">
    <source>
        <dbReference type="Proteomes" id="UP000193067"/>
    </source>
</evidence>
<feature type="non-terminal residue" evidence="3">
    <location>
        <position position="1"/>
    </location>
</feature>
<feature type="transmembrane region" description="Helical" evidence="1">
    <location>
        <begin position="28"/>
        <end position="51"/>
    </location>
</feature>
<dbReference type="OrthoDB" id="2803471at2759"/>